<dbReference type="PANTHER" id="PTHR21310:SF42">
    <property type="entry name" value="BIFUNCTIONAL AAC_APH"/>
    <property type="match status" value="1"/>
</dbReference>
<dbReference type="GO" id="GO:0016740">
    <property type="term" value="F:transferase activity"/>
    <property type="evidence" value="ECO:0007669"/>
    <property type="project" value="UniProtKB-KW"/>
</dbReference>
<keyword evidence="2" id="KW-0808">Transferase</keyword>
<dbReference type="Pfam" id="PF01636">
    <property type="entry name" value="APH"/>
    <property type="match status" value="1"/>
</dbReference>
<keyword evidence="3" id="KW-1185">Reference proteome</keyword>
<dbReference type="OrthoDB" id="9797603at2"/>
<dbReference type="InterPro" id="IPR002575">
    <property type="entry name" value="Aminoglycoside_PTrfase"/>
</dbReference>
<reference evidence="2 3" key="1">
    <citation type="submission" date="2014-02" db="EMBL/GenBank/DDBJ databases">
        <title>Genome sequence of Brachybacterium phenoliresistens strain W13A50.</title>
        <authorList>
            <person name="Wang X."/>
        </authorList>
    </citation>
    <scope>NUCLEOTIDE SEQUENCE [LARGE SCALE GENOMIC DNA]</scope>
    <source>
        <strain evidence="2 3">W13A50</strain>
    </source>
</reference>
<feature type="domain" description="Aminoglycoside phosphotransferase" evidence="1">
    <location>
        <begin position="38"/>
        <end position="252"/>
    </location>
</feature>
<dbReference type="PANTHER" id="PTHR21310">
    <property type="entry name" value="AMINOGLYCOSIDE PHOSPHOTRANSFERASE-RELATED-RELATED"/>
    <property type="match status" value="1"/>
</dbReference>
<dbReference type="STRING" id="396014.BF93_11300"/>
<dbReference type="EMBL" id="JDYK01000003">
    <property type="protein sequence ID" value="EWS82208.1"/>
    <property type="molecule type" value="Genomic_DNA"/>
</dbReference>
<dbReference type="eggNOG" id="COG3173">
    <property type="taxonomic scope" value="Bacteria"/>
</dbReference>
<gene>
    <name evidence="2" type="ORF">BF93_11300</name>
</gene>
<dbReference type="SUPFAM" id="SSF56112">
    <property type="entry name" value="Protein kinase-like (PK-like)"/>
    <property type="match status" value="1"/>
</dbReference>
<evidence type="ECO:0000259" key="1">
    <source>
        <dbReference type="Pfam" id="PF01636"/>
    </source>
</evidence>
<name>Z9JW17_9MICO</name>
<dbReference type="PATRIC" id="fig|396014.3.peg.768"/>
<sequence length="303" mass="32197">MHAAQVPLAQADARRLIGRALEQAGRPPAAEVLALPGAGTTSYVLRVGTDLVARFPMTGEDPDAVRAALVAEHAAMAEFAAACPVPAPLPVAIGEGDAGFPLPFSLQTWVEGEVATPTSVAGSVPVAEQLADLLGTLREVPTRGRRFAGGGRGGELPDHDAWMRTCLENSRGLLPVEELAALWERWRTLPHESADVMSHRDLIPGNLLMGGGRLVGVLDAGGFGPADPALDLVAAWHLLDGPAREALRERLDVPELDWLRGAAWAFAQAMGLVWYYRETNPPMAELGRTTLGRLLASAEELVR</sequence>
<dbReference type="InterPro" id="IPR051678">
    <property type="entry name" value="AGP_Transferase"/>
</dbReference>
<proteinExistence type="predicted"/>
<dbReference type="Gene3D" id="3.30.200.20">
    <property type="entry name" value="Phosphorylase Kinase, domain 1"/>
    <property type="match status" value="1"/>
</dbReference>
<organism evidence="2 3">
    <name type="scientific">Brachybacterium phenoliresistens</name>
    <dbReference type="NCBI Taxonomy" id="396014"/>
    <lineage>
        <taxon>Bacteria</taxon>
        <taxon>Bacillati</taxon>
        <taxon>Actinomycetota</taxon>
        <taxon>Actinomycetes</taxon>
        <taxon>Micrococcales</taxon>
        <taxon>Dermabacteraceae</taxon>
        <taxon>Brachybacterium</taxon>
    </lineage>
</organism>
<dbReference type="AlphaFoldDB" id="Z9JW17"/>
<dbReference type="Proteomes" id="UP000023067">
    <property type="component" value="Unassembled WGS sequence"/>
</dbReference>
<evidence type="ECO:0000313" key="3">
    <source>
        <dbReference type="Proteomes" id="UP000023067"/>
    </source>
</evidence>
<dbReference type="HOGENOM" id="CLU_074977_0_0_11"/>
<protein>
    <submittedName>
        <fullName evidence="2">Aminoglycoside phosphotransferase</fullName>
    </submittedName>
</protein>
<accession>Z9JW17</accession>
<dbReference type="InterPro" id="IPR011009">
    <property type="entry name" value="Kinase-like_dom_sf"/>
</dbReference>
<comment type="caution">
    <text evidence="2">The sequence shown here is derived from an EMBL/GenBank/DDBJ whole genome shotgun (WGS) entry which is preliminary data.</text>
</comment>
<dbReference type="Gene3D" id="3.90.1200.10">
    <property type="match status" value="1"/>
</dbReference>
<evidence type="ECO:0000313" key="2">
    <source>
        <dbReference type="EMBL" id="EWS82208.1"/>
    </source>
</evidence>